<dbReference type="Pfam" id="PF06445">
    <property type="entry name" value="GyrI-like"/>
    <property type="match status" value="1"/>
</dbReference>
<gene>
    <name evidence="2" type="ORF">GCM10009090_29220</name>
</gene>
<organism evidence="2 3">
    <name type="scientific">Xanthomonas boreopolis</name>
    <dbReference type="NCBI Taxonomy" id="86183"/>
    <lineage>
        <taxon>Bacteria</taxon>
        <taxon>Pseudomonadati</taxon>
        <taxon>Pseudomonadota</taxon>
        <taxon>Gammaproteobacteria</taxon>
        <taxon>Lysobacterales</taxon>
        <taxon>Lysobacteraceae</taxon>
        <taxon>Xanthomonas</taxon>
    </lineage>
</organism>
<evidence type="ECO:0000313" key="3">
    <source>
        <dbReference type="Proteomes" id="UP000623958"/>
    </source>
</evidence>
<evidence type="ECO:0000259" key="1">
    <source>
        <dbReference type="Pfam" id="PF06445"/>
    </source>
</evidence>
<dbReference type="InterPro" id="IPR011256">
    <property type="entry name" value="Reg_factor_effector_dom_sf"/>
</dbReference>
<dbReference type="RefSeq" id="WP_434029711.1">
    <property type="nucleotide sequence ID" value="NZ_BNBA01000026.1"/>
</dbReference>
<sequence length="209" mass="23336">MAERAAGARKIDLKRELKHLYRPPATHVVQVEVPALRFLMVDGQGDPNASPAYEAAVEALFSVSYAAKFLMKKDGAGIDYAVMPLEGLWWSDDMSAFAADDRAQWKWTMMIMQPSFVTAAVIEKAIAGVKRKKALAAIDALRLEDFSEGLCAQTLHVGPFSEEGPTIRRVHDFIQARAALAGKHHEIYLSDIRRADPCRWKTIVRQPMQ</sequence>
<feature type="domain" description="GyrI-like small molecule binding" evidence="1">
    <location>
        <begin position="29"/>
        <end position="195"/>
    </location>
</feature>
<dbReference type="InterPro" id="IPR008319">
    <property type="entry name" value="GyrI-like_CCH_Lin2189-like"/>
</dbReference>
<dbReference type="PIRSF" id="PIRSF031644">
    <property type="entry name" value="UCP031644"/>
    <property type="match status" value="1"/>
</dbReference>
<protein>
    <recommendedName>
        <fullName evidence="1">GyrI-like small molecule binding domain-containing protein</fullName>
    </recommendedName>
</protein>
<dbReference type="Gene3D" id="3.20.80.10">
    <property type="entry name" value="Regulatory factor, effector binding domain"/>
    <property type="match status" value="1"/>
</dbReference>
<dbReference type="AlphaFoldDB" id="A0A919F9T7"/>
<dbReference type="InterPro" id="IPR029442">
    <property type="entry name" value="GyrI-like"/>
</dbReference>
<dbReference type="EMBL" id="BNBA01000026">
    <property type="protein sequence ID" value="GHH57694.1"/>
    <property type="molecule type" value="Genomic_DNA"/>
</dbReference>
<name>A0A919F9T7_9XANT</name>
<dbReference type="Proteomes" id="UP000623958">
    <property type="component" value="Unassembled WGS sequence"/>
</dbReference>
<evidence type="ECO:0000313" key="2">
    <source>
        <dbReference type="EMBL" id="GHH57694.1"/>
    </source>
</evidence>
<proteinExistence type="predicted"/>
<keyword evidence="3" id="KW-1185">Reference proteome</keyword>
<reference evidence="2" key="2">
    <citation type="submission" date="2020-09" db="EMBL/GenBank/DDBJ databases">
        <authorList>
            <person name="Sun Q."/>
            <person name="Ohkuma M."/>
        </authorList>
    </citation>
    <scope>NUCLEOTIDE SEQUENCE</scope>
    <source>
        <strain evidence="2">JCM 13306</strain>
    </source>
</reference>
<reference evidence="2" key="1">
    <citation type="journal article" date="2014" name="Int. J. Syst. Evol. Microbiol.">
        <title>Complete genome sequence of Corynebacterium casei LMG S-19264T (=DSM 44701T), isolated from a smear-ripened cheese.</title>
        <authorList>
            <consortium name="US DOE Joint Genome Institute (JGI-PGF)"/>
            <person name="Walter F."/>
            <person name="Albersmeier A."/>
            <person name="Kalinowski J."/>
            <person name="Ruckert C."/>
        </authorList>
    </citation>
    <scope>NUCLEOTIDE SEQUENCE</scope>
    <source>
        <strain evidence="2">JCM 13306</strain>
    </source>
</reference>
<comment type="caution">
    <text evidence="2">The sequence shown here is derived from an EMBL/GenBank/DDBJ whole genome shotgun (WGS) entry which is preliminary data.</text>
</comment>
<accession>A0A919F9T7</accession>